<name>A0ABU7X5F1_9ACTN</name>
<gene>
    <name evidence="1" type="ORF">RB636_33925</name>
</gene>
<comment type="caution">
    <text evidence="1">The sequence shown here is derived from an EMBL/GenBank/DDBJ whole genome shotgun (WGS) entry which is preliminary data.</text>
</comment>
<protein>
    <submittedName>
        <fullName evidence="1">Uncharacterized protein</fullName>
    </submittedName>
</protein>
<organism evidence="1 2">
    <name type="scientific">Streptomyces chrestomyceticus</name>
    <dbReference type="NCBI Taxonomy" id="68185"/>
    <lineage>
        <taxon>Bacteria</taxon>
        <taxon>Bacillati</taxon>
        <taxon>Actinomycetota</taxon>
        <taxon>Actinomycetes</taxon>
        <taxon>Kitasatosporales</taxon>
        <taxon>Streptomycetaceae</taxon>
        <taxon>Streptomyces</taxon>
    </lineage>
</organism>
<evidence type="ECO:0000313" key="2">
    <source>
        <dbReference type="Proteomes" id="UP001348265"/>
    </source>
</evidence>
<reference evidence="1 2" key="1">
    <citation type="submission" date="2023-08" db="EMBL/GenBank/DDBJ databases">
        <authorList>
            <person name="Sharma P."/>
            <person name="Verma V."/>
            <person name="Mohan M.K."/>
            <person name="Dubey A.K."/>
        </authorList>
    </citation>
    <scope>NUCLEOTIDE SEQUENCE [LARGE SCALE GENOMIC DNA]</scope>
    <source>
        <strain evidence="1 2">ADP4</strain>
    </source>
</reference>
<dbReference type="EMBL" id="JAVFKM010000025">
    <property type="protein sequence ID" value="MEF3118163.1"/>
    <property type="molecule type" value="Genomic_DNA"/>
</dbReference>
<dbReference type="RefSeq" id="WP_331789350.1">
    <property type="nucleotide sequence ID" value="NZ_JAVFKM010000025.1"/>
</dbReference>
<accession>A0ABU7X5F1</accession>
<evidence type="ECO:0000313" key="1">
    <source>
        <dbReference type="EMBL" id="MEF3118163.1"/>
    </source>
</evidence>
<proteinExistence type="predicted"/>
<keyword evidence="2" id="KW-1185">Reference proteome</keyword>
<dbReference type="Proteomes" id="UP001348265">
    <property type="component" value="Unassembled WGS sequence"/>
</dbReference>
<sequence length="90" mass="9517">MVGDADGSTVIELAKAPTDHRGNGRKWAVDGNGLHPGLPHPQYGYIDAARLLLDDPADQHEPHSLTFLCSGDDLDGTTKKGRTVQVSAAV</sequence>